<dbReference type="Ensembl" id="ENSLCAT00010008725.1">
    <property type="protein sequence ID" value="ENSLCAP00010008530.1"/>
    <property type="gene ID" value="ENSLCAG00010004050.1"/>
</dbReference>
<dbReference type="GO" id="GO:0030425">
    <property type="term" value="C:dendrite"/>
    <property type="evidence" value="ECO:0007669"/>
    <property type="project" value="TreeGrafter"/>
</dbReference>
<feature type="compositionally biased region" description="Polar residues" evidence="5">
    <location>
        <begin position="48"/>
        <end position="61"/>
    </location>
</feature>
<evidence type="ECO:0000256" key="4">
    <source>
        <dbReference type="SAM" id="Coils"/>
    </source>
</evidence>
<dbReference type="GO" id="GO:1904115">
    <property type="term" value="C:axon cytoplasm"/>
    <property type="evidence" value="ECO:0007669"/>
    <property type="project" value="GOC"/>
</dbReference>
<comment type="subcellular location">
    <subcellularLocation>
        <location evidence="1">Mitochondrion</location>
    </subcellularLocation>
</comment>
<dbReference type="GO" id="GO:0098957">
    <property type="term" value="P:anterograde axonal transport of mitochondrion"/>
    <property type="evidence" value="ECO:0007669"/>
    <property type="project" value="TreeGrafter"/>
</dbReference>
<evidence type="ECO:0000313" key="8">
    <source>
        <dbReference type="Proteomes" id="UP000314980"/>
    </source>
</evidence>
<dbReference type="GO" id="GO:0048011">
    <property type="term" value="P:neurotrophin TRK receptor signaling pathway"/>
    <property type="evidence" value="ECO:0007669"/>
    <property type="project" value="TreeGrafter"/>
</dbReference>
<dbReference type="GO" id="GO:0006605">
    <property type="term" value="P:protein targeting"/>
    <property type="evidence" value="ECO:0007669"/>
    <property type="project" value="TreeGrafter"/>
</dbReference>
<keyword evidence="2 4" id="KW-0175">Coiled coil</keyword>
<evidence type="ECO:0000256" key="2">
    <source>
        <dbReference type="ARBA" id="ARBA00023054"/>
    </source>
</evidence>
<feature type="domain" description="HAP1 N-terminal" evidence="6">
    <location>
        <begin position="119"/>
        <end position="263"/>
    </location>
</feature>
<dbReference type="GO" id="GO:0048311">
    <property type="term" value="P:mitochondrion distribution"/>
    <property type="evidence" value="ECO:0007669"/>
    <property type="project" value="TreeGrafter"/>
</dbReference>
<reference evidence="8" key="1">
    <citation type="submission" date="2015-09" db="EMBL/GenBank/DDBJ databases">
        <authorList>
            <person name="Sai Rama Sridatta P."/>
        </authorList>
    </citation>
    <scope>NUCLEOTIDE SEQUENCE [LARGE SCALE GENOMIC DNA]</scope>
</reference>
<dbReference type="InterPro" id="IPR051946">
    <property type="entry name" value="Intracell_Traff-Reg"/>
</dbReference>
<dbReference type="GO" id="GO:0005739">
    <property type="term" value="C:mitochondrion"/>
    <property type="evidence" value="ECO:0007669"/>
    <property type="project" value="UniProtKB-SubCell"/>
</dbReference>
<keyword evidence="3" id="KW-0496">Mitochondrion</keyword>
<evidence type="ECO:0000313" key="7">
    <source>
        <dbReference type="Ensembl" id="ENSLCAP00010008530.1"/>
    </source>
</evidence>
<reference evidence="7" key="2">
    <citation type="submission" date="2025-08" db="UniProtKB">
        <authorList>
            <consortium name="Ensembl"/>
        </authorList>
    </citation>
    <scope>IDENTIFICATION</scope>
</reference>
<organism evidence="7 8">
    <name type="scientific">Lates calcarifer</name>
    <name type="common">Barramundi</name>
    <name type="synonym">Holocentrus calcarifer</name>
    <dbReference type="NCBI Taxonomy" id="8187"/>
    <lineage>
        <taxon>Eukaryota</taxon>
        <taxon>Metazoa</taxon>
        <taxon>Chordata</taxon>
        <taxon>Craniata</taxon>
        <taxon>Vertebrata</taxon>
        <taxon>Euteleostomi</taxon>
        <taxon>Actinopterygii</taxon>
        <taxon>Neopterygii</taxon>
        <taxon>Teleostei</taxon>
        <taxon>Neoteleostei</taxon>
        <taxon>Acanthomorphata</taxon>
        <taxon>Carangaria</taxon>
        <taxon>Carangaria incertae sedis</taxon>
        <taxon>Centropomidae</taxon>
        <taxon>Lates</taxon>
    </lineage>
</organism>
<dbReference type="PANTHER" id="PTHR15751:SF14">
    <property type="entry name" value="HUNTINGTIN-ASSOCIATED PROTEIN 1"/>
    <property type="match status" value="1"/>
</dbReference>
<dbReference type="GeneTree" id="ENSGT00940000162183"/>
<dbReference type="GO" id="GO:0017022">
    <property type="term" value="F:myosin binding"/>
    <property type="evidence" value="ECO:0007669"/>
    <property type="project" value="TreeGrafter"/>
</dbReference>
<accession>A0A4W6C4S3</accession>
<dbReference type="GO" id="GO:0047496">
    <property type="term" value="P:vesicle transport along microtubule"/>
    <property type="evidence" value="ECO:0007669"/>
    <property type="project" value="TreeGrafter"/>
</dbReference>
<dbReference type="GO" id="GO:0022008">
    <property type="term" value="P:neurogenesis"/>
    <property type="evidence" value="ECO:0007669"/>
    <property type="project" value="TreeGrafter"/>
</dbReference>
<dbReference type="GO" id="GO:0031410">
    <property type="term" value="C:cytoplasmic vesicle"/>
    <property type="evidence" value="ECO:0007669"/>
    <property type="project" value="TreeGrafter"/>
</dbReference>
<dbReference type="InterPro" id="IPR006933">
    <property type="entry name" value="HAP1_N"/>
</dbReference>
<dbReference type="Pfam" id="PF04849">
    <property type="entry name" value="HAP1_N"/>
    <property type="match status" value="1"/>
</dbReference>
<feature type="compositionally biased region" description="Polar residues" evidence="5">
    <location>
        <begin position="1"/>
        <end position="16"/>
    </location>
</feature>
<reference evidence="7" key="3">
    <citation type="submission" date="2025-09" db="UniProtKB">
        <authorList>
            <consortium name="Ensembl"/>
        </authorList>
    </citation>
    <scope>IDENTIFICATION</scope>
</reference>
<evidence type="ECO:0000256" key="1">
    <source>
        <dbReference type="ARBA" id="ARBA00004173"/>
    </source>
</evidence>
<proteinExistence type="predicted"/>
<dbReference type="AlphaFoldDB" id="A0A4W6C4S3"/>
<feature type="coiled-coil region" evidence="4">
    <location>
        <begin position="204"/>
        <end position="238"/>
    </location>
</feature>
<feature type="region of interest" description="Disordered" evidence="5">
    <location>
        <begin position="1"/>
        <end position="74"/>
    </location>
</feature>
<dbReference type="GO" id="GO:0005102">
    <property type="term" value="F:signaling receptor binding"/>
    <property type="evidence" value="ECO:0007669"/>
    <property type="project" value="TreeGrafter"/>
</dbReference>
<protein>
    <submittedName>
        <fullName evidence="7">Si:dkey-28e7.3</fullName>
    </submittedName>
</protein>
<dbReference type="PANTHER" id="PTHR15751">
    <property type="entry name" value="TRAFFICKING KINESIN-BINDING PROTEIN"/>
    <property type="match status" value="1"/>
</dbReference>
<keyword evidence="8" id="KW-1185">Reference proteome</keyword>
<dbReference type="Proteomes" id="UP000314980">
    <property type="component" value="Unassembled WGS sequence"/>
</dbReference>
<dbReference type="SMART" id="SM01424">
    <property type="entry name" value="HAP1_N"/>
    <property type="match status" value="1"/>
</dbReference>
<name>A0A4W6C4S3_LATCA</name>
<evidence type="ECO:0000259" key="6">
    <source>
        <dbReference type="SMART" id="SM01424"/>
    </source>
</evidence>
<feature type="compositionally biased region" description="Low complexity" evidence="5">
    <location>
        <begin position="28"/>
        <end position="41"/>
    </location>
</feature>
<evidence type="ECO:0000256" key="3">
    <source>
        <dbReference type="ARBA" id="ARBA00023128"/>
    </source>
</evidence>
<evidence type="ECO:0000256" key="5">
    <source>
        <dbReference type="SAM" id="MobiDB-lite"/>
    </source>
</evidence>
<sequence length="263" mass="29145">AARGPQSHSGTPSSEFAFTLNPPTPVKLSHPAFSPSSSSPAPLSPPSWHQQTHLDSQSAFSLNEGRGEVSGALDADPLPLQLASPGDLRDLGRLHCHDVSTLTDLCSDLPELEIVSLLSEARPNYTLRADSVFGYNNDDWLHTPLLPPEVALGLTHEQIEETLKYFLLCSDRVGQVTKTYHDIKAVTHLLEEKERDLELAARIGQSLLKQNQELTARNEMLDEQLEIAKEEIAQLRHELSMRDDLLQFYASTEEIENAESHSP</sequence>